<feature type="compositionally biased region" description="Pro residues" evidence="1">
    <location>
        <begin position="40"/>
        <end position="51"/>
    </location>
</feature>
<evidence type="ECO:0000259" key="2">
    <source>
        <dbReference type="PROSITE" id="PS50969"/>
    </source>
</evidence>
<feature type="compositionally biased region" description="Low complexity" evidence="1">
    <location>
        <begin position="113"/>
        <end position="124"/>
    </location>
</feature>
<dbReference type="InterPro" id="IPR023214">
    <property type="entry name" value="HAD_sf"/>
</dbReference>
<dbReference type="InterPro" id="IPR004274">
    <property type="entry name" value="FCP1_dom"/>
</dbReference>
<organism evidence="3 4">
    <name type="scientific">Coniosporium apollinis</name>
    <dbReference type="NCBI Taxonomy" id="61459"/>
    <lineage>
        <taxon>Eukaryota</taxon>
        <taxon>Fungi</taxon>
        <taxon>Dikarya</taxon>
        <taxon>Ascomycota</taxon>
        <taxon>Pezizomycotina</taxon>
        <taxon>Dothideomycetes</taxon>
        <taxon>Dothideomycetes incertae sedis</taxon>
        <taxon>Coniosporium</taxon>
    </lineage>
</organism>
<dbReference type="PROSITE" id="PS50969">
    <property type="entry name" value="FCP1"/>
    <property type="match status" value="1"/>
</dbReference>
<feature type="region of interest" description="Disordered" evidence="1">
    <location>
        <begin position="595"/>
        <end position="619"/>
    </location>
</feature>
<dbReference type="SMART" id="SM00577">
    <property type="entry name" value="CPDc"/>
    <property type="match status" value="1"/>
</dbReference>
<dbReference type="EMBL" id="JAPDRL010000020">
    <property type="protein sequence ID" value="KAJ9666396.1"/>
    <property type="molecule type" value="Genomic_DNA"/>
</dbReference>
<protein>
    <submittedName>
        <fullName evidence="3">Mitochondrial inner membrane protein required for protein import</fullName>
    </submittedName>
</protein>
<evidence type="ECO:0000256" key="1">
    <source>
        <dbReference type="SAM" id="MobiDB-lite"/>
    </source>
</evidence>
<dbReference type="Pfam" id="PF03031">
    <property type="entry name" value="NIF"/>
    <property type="match status" value="1"/>
</dbReference>
<feature type="domain" description="FCP1 homology" evidence="2">
    <location>
        <begin position="326"/>
        <end position="469"/>
    </location>
</feature>
<dbReference type="Gene3D" id="3.40.50.1000">
    <property type="entry name" value="HAD superfamily/HAD-like"/>
    <property type="match status" value="1"/>
</dbReference>
<sequence>MLARAASRLLVPRAIAFPVTRAAAAQSIRTFKLNKHQPPAKKPAPPKPSPSVRPARGPEVPKDLTWKRNDPIKFAAAGAAAAGSGAASSSATSTTDAPPAHEQTGFNTSDNAESTTEPQSSSEPVVIAMPPPTNEQPLEMPPPSDIPQNAQANTAPPQDPVEDVPPVEPSLEDAPKPSQPLPDLRQGIPSTFEAEFLKPVAPEEPPSVSKAPENDVNLTNDPREPAPAGSGGRGTGELPKSAYETSSDRRRNRIANYSYAAMALAAVTGTLYLGREWEDEAEKNAYPDIPSGWSPSSIYQRAAARLSGQMGYYTEPTFPKLLPTVDPAPPYTLVLSLEDLMVHSEWTREHGWRTAKRPGIDYFLRYLSQYYELVVFTSLPSASADPIIRKLDPFHIIMWPLFREATKYEKGEYIKDLSYLNRDLSKVILIDTKPSHAKLQPENSIILPPWKGEPANKDLVALIPFLEYIATMGIADVRTVIKSFEGKPIAQEFARREAKAREAFQKALAEEKAKRPKHSGTGWLLGALGMKPQPGAQAGGLVIGDQTAAEGFEQGKMLSDQIRERGQKQYEAMEKEIRENGEKWLKEMEAEEKKAQEEQLKSMKSGFTSWFGGGGSKTA</sequence>
<evidence type="ECO:0000313" key="3">
    <source>
        <dbReference type="EMBL" id="KAJ9666396.1"/>
    </source>
</evidence>
<gene>
    <name evidence="3" type="primary">TIM50</name>
    <name evidence="3" type="ORF">H2201_003584</name>
</gene>
<feature type="compositionally biased region" description="Basic and acidic residues" evidence="1">
    <location>
        <begin position="59"/>
        <end position="71"/>
    </location>
</feature>
<comment type="caution">
    <text evidence="3">The sequence shown here is derived from an EMBL/GenBank/DDBJ whole genome shotgun (WGS) entry which is preliminary data.</text>
</comment>
<dbReference type="CDD" id="cd07521">
    <property type="entry name" value="HAD_FCP1-like"/>
    <property type="match status" value="1"/>
</dbReference>
<dbReference type="InterPro" id="IPR050365">
    <property type="entry name" value="TIM50"/>
</dbReference>
<dbReference type="Proteomes" id="UP001172684">
    <property type="component" value="Unassembled WGS sequence"/>
</dbReference>
<accession>A0ABQ9NZA5</accession>
<name>A0ABQ9NZA5_9PEZI</name>
<reference evidence="3" key="1">
    <citation type="submission" date="2022-10" db="EMBL/GenBank/DDBJ databases">
        <title>Culturing micro-colonial fungi from biological soil crusts in the Mojave desert and describing Neophaeococcomyces mojavensis, and introducing the new genera and species Taxawa tesnikishii.</title>
        <authorList>
            <person name="Kurbessoian T."/>
            <person name="Stajich J.E."/>
        </authorList>
    </citation>
    <scope>NUCLEOTIDE SEQUENCE</scope>
    <source>
        <strain evidence="3">TK_1</strain>
    </source>
</reference>
<feature type="region of interest" description="Disordered" evidence="1">
    <location>
        <begin position="30"/>
        <end position="249"/>
    </location>
</feature>
<dbReference type="PANTHER" id="PTHR12210">
    <property type="entry name" value="DULLARD PROTEIN PHOSPHATASE"/>
    <property type="match status" value="1"/>
</dbReference>
<keyword evidence="4" id="KW-1185">Reference proteome</keyword>
<evidence type="ECO:0000313" key="4">
    <source>
        <dbReference type="Proteomes" id="UP001172684"/>
    </source>
</evidence>
<dbReference type="SUPFAM" id="SSF56784">
    <property type="entry name" value="HAD-like"/>
    <property type="match status" value="1"/>
</dbReference>
<feature type="compositionally biased region" description="Polar residues" evidence="1">
    <location>
        <begin position="146"/>
        <end position="155"/>
    </location>
</feature>
<dbReference type="InterPro" id="IPR036412">
    <property type="entry name" value="HAD-like_sf"/>
</dbReference>
<proteinExistence type="predicted"/>
<feature type="compositionally biased region" description="Pro residues" evidence="1">
    <location>
        <begin position="129"/>
        <end position="145"/>
    </location>
</feature>
<feature type="compositionally biased region" description="Low complexity" evidence="1">
    <location>
        <begin position="75"/>
        <end position="95"/>
    </location>
</feature>